<feature type="region of interest" description="Disordered" evidence="1">
    <location>
        <begin position="644"/>
        <end position="663"/>
    </location>
</feature>
<protein>
    <recommendedName>
        <fullName evidence="2">F-box domain-containing protein</fullName>
    </recommendedName>
</protein>
<dbReference type="InterPro" id="IPR036047">
    <property type="entry name" value="F-box-like_dom_sf"/>
</dbReference>
<feature type="compositionally biased region" description="Basic residues" evidence="1">
    <location>
        <begin position="646"/>
        <end position="663"/>
    </location>
</feature>
<keyword evidence="4" id="KW-1185">Reference proteome</keyword>
<dbReference type="Pfam" id="PF12937">
    <property type="entry name" value="F-box-like"/>
    <property type="match status" value="1"/>
</dbReference>
<dbReference type="AlphaFoldDB" id="A0A9W4XG67"/>
<dbReference type="SUPFAM" id="SSF81383">
    <property type="entry name" value="F-box domain"/>
    <property type="match status" value="1"/>
</dbReference>
<evidence type="ECO:0000313" key="4">
    <source>
        <dbReference type="Proteomes" id="UP001152607"/>
    </source>
</evidence>
<dbReference type="OrthoDB" id="1259151at2759"/>
<dbReference type="Gene3D" id="2.130.10.10">
    <property type="entry name" value="YVTN repeat-like/Quinoprotein amine dehydrogenase"/>
    <property type="match status" value="1"/>
</dbReference>
<evidence type="ECO:0000259" key="2">
    <source>
        <dbReference type="Pfam" id="PF12937"/>
    </source>
</evidence>
<organism evidence="3 4">
    <name type="scientific">Periconia digitata</name>
    <dbReference type="NCBI Taxonomy" id="1303443"/>
    <lineage>
        <taxon>Eukaryota</taxon>
        <taxon>Fungi</taxon>
        <taxon>Dikarya</taxon>
        <taxon>Ascomycota</taxon>
        <taxon>Pezizomycotina</taxon>
        <taxon>Dothideomycetes</taxon>
        <taxon>Pleosporomycetidae</taxon>
        <taxon>Pleosporales</taxon>
        <taxon>Massarineae</taxon>
        <taxon>Periconiaceae</taxon>
        <taxon>Periconia</taxon>
    </lineage>
</organism>
<dbReference type="InterPro" id="IPR015943">
    <property type="entry name" value="WD40/YVTN_repeat-like_dom_sf"/>
</dbReference>
<reference evidence="3" key="1">
    <citation type="submission" date="2023-01" db="EMBL/GenBank/DDBJ databases">
        <authorList>
            <person name="Van Ghelder C."/>
            <person name="Rancurel C."/>
        </authorList>
    </citation>
    <scope>NUCLEOTIDE SEQUENCE</scope>
    <source>
        <strain evidence="3">CNCM I-4278</strain>
    </source>
</reference>
<dbReference type="InterPro" id="IPR001810">
    <property type="entry name" value="F-box_dom"/>
</dbReference>
<name>A0A9W4XG67_9PLEO</name>
<dbReference type="CDD" id="cd09917">
    <property type="entry name" value="F-box_SF"/>
    <property type="match status" value="1"/>
</dbReference>
<evidence type="ECO:0000256" key="1">
    <source>
        <dbReference type="SAM" id="MobiDB-lite"/>
    </source>
</evidence>
<dbReference type="InterPro" id="IPR036322">
    <property type="entry name" value="WD40_repeat_dom_sf"/>
</dbReference>
<feature type="domain" description="F-box" evidence="2">
    <location>
        <begin position="5"/>
        <end position="45"/>
    </location>
</feature>
<accession>A0A9W4XG67</accession>
<dbReference type="Proteomes" id="UP001152607">
    <property type="component" value="Unassembled WGS sequence"/>
</dbReference>
<comment type="caution">
    <text evidence="3">The sequence shown here is derived from an EMBL/GenBank/DDBJ whole genome shotgun (WGS) entry which is preliminary data.</text>
</comment>
<gene>
    <name evidence="3" type="ORF">PDIGIT_LOCUS3737</name>
</gene>
<proteinExistence type="predicted"/>
<dbReference type="EMBL" id="CAOQHR010000002">
    <property type="protein sequence ID" value="CAI6324572.1"/>
    <property type="molecule type" value="Genomic_DNA"/>
</dbReference>
<evidence type="ECO:0000313" key="3">
    <source>
        <dbReference type="EMBL" id="CAI6324572.1"/>
    </source>
</evidence>
<sequence>MAALSALPNELLSLITSHLDHPRDVLNIALCNRRLHHFVHPDGWKAFLRGRFFVTKLDNDAKTAVHGLTTLHRNWDSKALVARFVDPPQHLISLNSWEKTKWIDPRGQTMGYQPTIDSYDELRGTWTDRKEVLAWSAGTQVVLRIKDTGSKADAYSKSERGEVEDEQRERTVTCGLDAFKHFNMWYTYKIPDSAEGIDDITDMKLLRPHQRNNPATSEQAVFSTASGRLSIITADLDSHITREQHFSTHDQSVEPPKRRSVESLSVSFDNEPLIAAALGDVSLALYSVKHFPSDDASSQEILSEVAPIMPSPTGPPLPGRIWSCNFISNSNVALGLGPTYEPIQVYTVTPTGFHPTPLRRFNIDPKSESGNAGSGGYVPRNTSIYPVIPVPDGVQGVTSTNNIFLSGGYDGIVRLHDLRSPQAVEALYGDTSNHAPIYSLASQGPHRFLAGSSIHSMLKIFDLRYPRTYHSPSFINSSSSSNWNLFLNPRSSSSHRRRTPDSPTYSLSIPSAFSPTVYTGLEGTIQALTFTSVVDEFPDPFLFPAHRGGMVRSQDSGRVDRKKTWDPTGDVLSLGMYEQGEIDGDGLGTGIRLRVQREIERVETGRDGGATTNGGAKKENGVVGVSGLDERWVDAKDEPIDDVGRRWARGRGGMRGRGRTRRR</sequence>
<dbReference type="SUPFAM" id="SSF50978">
    <property type="entry name" value="WD40 repeat-like"/>
    <property type="match status" value="1"/>
</dbReference>